<dbReference type="PANTHER" id="PTHR43133">
    <property type="entry name" value="RNA POLYMERASE ECF-TYPE SIGMA FACTO"/>
    <property type="match status" value="1"/>
</dbReference>
<evidence type="ECO:0000313" key="8">
    <source>
        <dbReference type="EMBL" id="MVM31630.1"/>
    </source>
</evidence>
<dbReference type="SUPFAM" id="SSF88946">
    <property type="entry name" value="Sigma2 domain of RNA polymerase sigma factors"/>
    <property type="match status" value="1"/>
</dbReference>
<dbReference type="AlphaFoldDB" id="A0A7K1SCX9"/>
<dbReference type="InterPro" id="IPR007627">
    <property type="entry name" value="RNA_pol_sigma70_r2"/>
</dbReference>
<keyword evidence="3" id="KW-0731">Sigma factor</keyword>
<dbReference type="Pfam" id="PF08281">
    <property type="entry name" value="Sigma70_r4_2"/>
    <property type="match status" value="1"/>
</dbReference>
<keyword evidence="4" id="KW-0238">DNA-binding</keyword>
<proteinExistence type="inferred from homology"/>
<evidence type="ECO:0000259" key="7">
    <source>
        <dbReference type="Pfam" id="PF08281"/>
    </source>
</evidence>
<dbReference type="GO" id="GO:0016987">
    <property type="term" value="F:sigma factor activity"/>
    <property type="evidence" value="ECO:0007669"/>
    <property type="project" value="UniProtKB-KW"/>
</dbReference>
<dbReference type="InterPro" id="IPR039425">
    <property type="entry name" value="RNA_pol_sigma-70-like"/>
</dbReference>
<dbReference type="Pfam" id="PF04542">
    <property type="entry name" value="Sigma70_r2"/>
    <property type="match status" value="1"/>
</dbReference>
<evidence type="ECO:0000256" key="3">
    <source>
        <dbReference type="ARBA" id="ARBA00023082"/>
    </source>
</evidence>
<accession>A0A7K1SCX9</accession>
<dbReference type="RefSeq" id="WP_157586247.1">
    <property type="nucleotide sequence ID" value="NZ_WPIN01000005.1"/>
</dbReference>
<dbReference type="Gene3D" id="1.10.10.10">
    <property type="entry name" value="Winged helix-like DNA-binding domain superfamily/Winged helix DNA-binding domain"/>
    <property type="match status" value="1"/>
</dbReference>
<dbReference type="SUPFAM" id="SSF88659">
    <property type="entry name" value="Sigma3 and sigma4 domains of RNA polymerase sigma factors"/>
    <property type="match status" value="1"/>
</dbReference>
<dbReference type="InterPro" id="IPR014284">
    <property type="entry name" value="RNA_pol_sigma-70_dom"/>
</dbReference>
<dbReference type="GO" id="GO:0006352">
    <property type="term" value="P:DNA-templated transcription initiation"/>
    <property type="evidence" value="ECO:0007669"/>
    <property type="project" value="InterPro"/>
</dbReference>
<dbReference type="InterPro" id="IPR013324">
    <property type="entry name" value="RNA_pol_sigma_r3/r4-like"/>
</dbReference>
<dbReference type="Proteomes" id="UP000436006">
    <property type="component" value="Unassembled WGS sequence"/>
</dbReference>
<evidence type="ECO:0000256" key="1">
    <source>
        <dbReference type="ARBA" id="ARBA00010641"/>
    </source>
</evidence>
<sequence length="184" mass="21682">MANLSDQDLVAHYINTGSNYYFAQIYTRHHQDVYRKCLFYAGNTADAEDFTQDIFVTLALKLKNYRREAKFTTWLHAITVNYCIDQLRKQKQLRTLQQSYILDSSYTSNRPTVTDEVYFQAFEQVINQLPPKQRDLLMAKYKAGIQINDIALNRDLTPSAVKMQLKRAREYARSLYDKILEKED</sequence>
<reference evidence="8 9" key="1">
    <citation type="submission" date="2019-12" db="EMBL/GenBank/DDBJ databases">
        <title>Spirosoma sp. HMF4905 genome sequencing and assembly.</title>
        <authorList>
            <person name="Kang H."/>
            <person name="Cha I."/>
            <person name="Kim H."/>
            <person name="Joh K."/>
        </authorList>
    </citation>
    <scope>NUCLEOTIDE SEQUENCE [LARGE SCALE GENOMIC DNA]</scope>
    <source>
        <strain evidence="8 9">HMF4905</strain>
    </source>
</reference>
<evidence type="ECO:0000313" key="9">
    <source>
        <dbReference type="Proteomes" id="UP000436006"/>
    </source>
</evidence>
<keyword evidence="9" id="KW-1185">Reference proteome</keyword>
<evidence type="ECO:0000256" key="2">
    <source>
        <dbReference type="ARBA" id="ARBA00023015"/>
    </source>
</evidence>
<evidence type="ECO:0000256" key="4">
    <source>
        <dbReference type="ARBA" id="ARBA00023125"/>
    </source>
</evidence>
<dbReference type="GO" id="GO:0003677">
    <property type="term" value="F:DNA binding"/>
    <property type="evidence" value="ECO:0007669"/>
    <property type="project" value="UniProtKB-KW"/>
</dbReference>
<keyword evidence="2" id="KW-0805">Transcription regulation</keyword>
<dbReference type="EMBL" id="WPIN01000005">
    <property type="protein sequence ID" value="MVM31630.1"/>
    <property type="molecule type" value="Genomic_DNA"/>
</dbReference>
<protein>
    <submittedName>
        <fullName evidence="8">Sigma-70 family RNA polymerase sigma factor</fullName>
    </submittedName>
</protein>
<dbReference type="Gene3D" id="1.10.1740.10">
    <property type="match status" value="1"/>
</dbReference>
<organism evidence="8 9">
    <name type="scientific">Spirosoma arboris</name>
    <dbReference type="NCBI Taxonomy" id="2682092"/>
    <lineage>
        <taxon>Bacteria</taxon>
        <taxon>Pseudomonadati</taxon>
        <taxon>Bacteroidota</taxon>
        <taxon>Cytophagia</taxon>
        <taxon>Cytophagales</taxon>
        <taxon>Cytophagaceae</taxon>
        <taxon>Spirosoma</taxon>
    </lineage>
</organism>
<keyword evidence="5" id="KW-0804">Transcription</keyword>
<dbReference type="InterPro" id="IPR013325">
    <property type="entry name" value="RNA_pol_sigma_r2"/>
</dbReference>
<comment type="caution">
    <text evidence="8">The sequence shown here is derived from an EMBL/GenBank/DDBJ whole genome shotgun (WGS) entry which is preliminary data.</text>
</comment>
<feature type="domain" description="RNA polymerase sigma factor 70 region 4 type 2" evidence="7">
    <location>
        <begin position="120"/>
        <end position="170"/>
    </location>
</feature>
<name>A0A7K1SCX9_9BACT</name>
<feature type="domain" description="RNA polymerase sigma-70 region 2" evidence="6">
    <location>
        <begin position="25"/>
        <end position="91"/>
    </location>
</feature>
<comment type="similarity">
    <text evidence="1">Belongs to the sigma-70 factor family. ECF subfamily.</text>
</comment>
<evidence type="ECO:0000259" key="6">
    <source>
        <dbReference type="Pfam" id="PF04542"/>
    </source>
</evidence>
<evidence type="ECO:0000256" key="5">
    <source>
        <dbReference type="ARBA" id="ARBA00023163"/>
    </source>
</evidence>
<dbReference type="PANTHER" id="PTHR43133:SF8">
    <property type="entry name" value="RNA POLYMERASE SIGMA FACTOR HI_1459-RELATED"/>
    <property type="match status" value="1"/>
</dbReference>
<dbReference type="InterPro" id="IPR013249">
    <property type="entry name" value="RNA_pol_sigma70_r4_t2"/>
</dbReference>
<gene>
    <name evidence="8" type="ORF">GO755_16405</name>
</gene>
<dbReference type="InterPro" id="IPR036388">
    <property type="entry name" value="WH-like_DNA-bd_sf"/>
</dbReference>
<dbReference type="NCBIfam" id="TIGR02937">
    <property type="entry name" value="sigma70-ECF"/>
    <property type="match status" value="1"/>
</dbReference>